<dbReference type="PANTHER" id="PTHR10900:SF77">
    <property type="entry name" value="FI19380P1"/>
    <property type="match status" value="1"/>
</dbReference>
<evidence type="ECO:0000259" key="1">
    <source>
        <dbReference type="PROSITE" id="PS50213"/>
    </source>
</evidence>
<dbReference type="SMART" id="SM00554">
    <property type="entry name" value="FAS1"/>
    <property type="match status" value="2"/>
</dbReference>
<proteinExistence type="predicted"/>
<name>A0A847SHU6_9BACT</name>
<dbReference type="InterPro" id="IPR050904">
    <property type="entry name" value="Adhesion/Biosynth-related"/>
</dbReference>
<dbReference type="PROSITE" id="PS51257">
    <property type="entry name" value="PROKAR_LIPOPROTEIN"/>
    <property type="match status" value="1"/>
</dbReference>
<dbReference type="EMBL" id="JABAHZ010000006">
    <property type="protein sequence ID" value="NLR81411.1"/>
    <property type="molecule type" value="Genomic_DNA"/>
</dbReference>
<gene>
    <name evidence="2" type="ORF">HGH91_22485</name>
</gene>
<sequence>MNIRIYAALMILLLAACTKEKDTVVNDEEINRLTYIIDDNKFNFSSFSTALGRTSYRVQLTQPGPFTVLVPDNNAFNKAGYPDNQSVLKQSGAILNNLVSYHIVNGIWELNKLPFKFNQEITAITGAKMYVTRWVKGADTVLTINGSPVLAYNLSASNGLIQVLNNVLQPLVHQTLSDAISSDTTLTFLNVALQQAGMKDLLNDNASYTVFAPSNQAFRQAGFSSIDSINNTSAQALRQLLLYHLFSGRKFVYDYILTTGISDQSEQAMQNGNNVTVTLLKSGVKYTGINLKGPGNKTAAAVVTPNVLAGNGVLHIIDQVLKENQ</sequence>
<dbReference type="Proteomes" id="UP000552864">
    <property type="component" value="Unassembled WGS sequence"/>
</dbReference>
<evidence type="ECO:0000313" key="3">
    <source>
        <dbReference type="Proteomes" id="UP000552864"/>
    </source>
</evidence>
<dbReference type="SUPFAM" id="SSF82153">
    <property type="entry name" value="FAS1 domain"/>
    <property type="match status" value="2"/>
</dbReference>
<dbReference type="Gene3D" id="2.30.180.10">
    <property type="entry name" value="FAS1 domain"/>
    <property type="match status" value="2"/>
</dbReference>
<feature type="domain" description="FAS1" evidence="1">
    <location>
        <begin position="31"/>
        <end position="168"/>
    </location>
</feature>
<dbReference type="InterPro" id="IPR000782">
    <property type="entry name" value="FAS1_domain"/>
</dbReference>
<evidence type="ECO:0000313" key="2">
    <source>
        <dbReference type="EMBL" id="NLR81411.1"/>
    </source>
</evidence>
<dbReference type="PANTHER" id="PTHR10900">
    <property type="entry name" value="PERIOSTIN-RELATED"/>
    <property type="match status" value="1"/>
</dbReference>
<dbReference type="InterPro" id="IPR036378">
    <property type="entry name" value="FAS1_dom_sf"/>
</dbReference>
<protein>
    <submittedName>
        <fullName evidence="2">Fasciclin domain-containing protein</fullName>
    </submittedName>
</protein>
<dbReference type="AlphaFoldDB" id="A0A847SHU6"/>
<dbReference type="Pfam" id="PF02469">
    <property type="entry name" value="Fasciclin"/>
    <property type="match status" value="2"/>
</dbReference>
<comment type="caution">
    <text evidence="2">The sequence shown here is derived from an EMBL/GenBank/DDBJ whole genome shotgun (WGS) entry which is preliminary data.</text>
</comment>
<dbReference type="PROSITE" id="PS50213">
    <property type="entry name" value="FAS1"/>
    <property type="match status" value="2"/>
</dbReference>
<feature type="domain" description="FAS1" evidence="1">
    <location>
        <begin position="173"/>
        <end position="321"/>
    </location>
</feature>
<reference evidence="2 3" key="1">
    <citation type="submission" date="2020-04" db="EMBL/GenBank/DDBJ databases">
        <authorList>
            <person name="Yin C."/>
        </authorList>
    </citation>
    <scope>NUCLEOTIDE SEQUENCE [LARGE SCALE GENOMIC DNA]</scope>
    <source>
        <strain evidence="2 3">Ak56</strain>
    </source>
</reference>
<dbReference type="RefSeq" id="WP_168741051.1">
    <property type="nucleotide sequence ID" value="NZ_JABAHZ010000006.1"/>
</dbReference>
<keyword evidence="3" id="KW-1185">Reference proteome</keyword>
<organism evidence="2 3">
    <name type="scientific">Chitinophaga eiseniae</name>
    <dbReference type="NCBI Taxonomy" id="634771"/>
    <lineage>
        <taxon>Bacteria</taxon>
        <taxon>Pseudomonadati</taxon>
        <taxon>Bacteroidota</taxon>
        <taxon>Chitinophagia</taxon>
        <taxon>Chitinophagales</taxon>
        <taxon>Chitinophagaceae</taxon>
        <taxon>Chitinophaga</taxon>
    </lineage>
</organism>
<accession>A0A847SHU6</accession>